<dbReference type="SUPFAM" id="SSF52058">
    <property type="entry name" value="L domain-like"/>
    <property type="match status" value="1"/>
</dbReference>
<feature type="transmembrane region" description="Helical" evidence="5">
    <location>
        <begin position="305"/>
        <end position="327"/>
    </location>
</feature>
<evidence type="ECO:0000256" key="2">
    <source>
        <dbReference type="ARBA" id="ARBA00022729"/>
    </source>
</evidence>
<feature type="chain" id="PRO_5012847316" evidence="6">
    <location>
        <begin position="19"/>
        <end position="408"/>
    </location>
</feature>
<evidence type="ECO:0000256" key="4">
    <source>
        <dbReference type="SAM" id="MobiDB-lite"/>
    </source>
</evidence>
<dbReference type="STRING" id="1754192.A0A1Y1WTQ9"/>
<dbReference type="PANTHER" id="PTHR24373:SF275">
    <property type="entry name" value="TIR DOMAIN-CONTAINING PROTEIN"/>
    <property type="match status" value="1"/>
</dbReference>
<feature type="compositionally biased region" description="Low complexity" evidence="4">
    <location>
        <begin position="277"/>
        <end position="296"/>
    </location>
</feature>
<reference evidence="7 8" key="2">
    <citation type="submission" date="2016-08" db="EMBL/GenBank/DDBJ databases">
        <title>Pervasive Adenine N6-methylation of Active Genes in Fungi.</title>
        <authorList>
            <consortium name="DOE Joint Genome Institute"/>
            <person name="Mondo S.J."/>
            <person name="Dannebaum R.O."/>
            <person name="Kuo R.C."/>
            <person name="Labutti K."/>
            <person name="Haridas S."/>
            <person name="Kuo A."/>
            <person name="Salamov A."/>
            <person name="Ahrendt S.R."/>
            <person name="Lipzen A."/>
            <person name="Sullivan W."/>
            <person name="Andreopoulos W.B."/>
            <person name="Clum A."/>
            <person name="Lindquist E."/>
            <person name="Daum C."/>
            <person name="Ramamoorthy G.K."/>
            <person name="Gryganskyi A."/>
            <person name="Culley D."/>
            <person name="Magnuson J.K."/>
            <person name="James T.Y."/>
            <person name="O'Malley M.A."/>
            <person name="Stajich J.E."/>
            <person name="Spatafora J.W."/>
            <person name="Visel A."/>
            <person name="Grigoriev I.V."/>
        </authorList>
    </citation>
    <scope>NUCLEOTIDE SEQUENCE [LARGE SCALE GENOMIC DNA]</scope>
    <source>
        <strain evidence="7 8">S4</strain>
    </source>
</reference>
<feature type="transmembrane region" description="Helical" evidence="5">
    <location>
        <begin position="347"/>
        <end position="369"/>
    </location>
</feature>
<keyword evidence="8" id="KW-1185">Reference proteome</keyword>
<dbReference type="PANTHER" id="PTHR24373">
    <property type="entry name" value="SLIT RELATED LEUCINE-RICH REPEAT NEURONAL PROTEIN"/>
    <property type="match status" value="1"/>
</dbReference>
<keyword evidence="2 6" id="KW-0732">Signal</keyword>
<dbReference type="PROSITE" id="PS51450">
    <property type="entry name" value="LRR"/>
    <property type="match status" value="2"/>
</dbReference>
<protein>
    <submittedName>
        <fullName evidence="7">L domain-like protein</fullName>
    </submittedName>
</protein>
<accession>A0A1Y1WTQ9</accession>
<keyword evidence="1" id="KW-0433">Leucine-rich repeat</keyword>
<evidence type="ECO:0000256" key="5">
    <source>
        <dbReference type="SAM" id="Phobius"/>
    </source>
</evidence>
<dbReference type="InterPro" id="IPR032675">
    <property type="entry name" value="LRR_dom_sf"/>
</dbReference>
<reference evidence="7 8" key="1">
    <citation type="submission" date="2016-08" db="EMBL/GenBank/DDBJ databases">
        <title>A Parts List for Fungal Cellulosomes Revealed by Comparative Genomics.</title>
        <authorList>
            <consortium name="DOE Joint Genome Institute"/>
            <person name="Haitjema C.H."/>
            <person name="Gilmore S.P."/>
            <person name="Henske J.K."/>
            <person name="Solomon K.V."/>
            <person name="De Groot R."/>
            <person name="Kuo A."/>
            <person name="Mondo S.J."/>
            <person name="Salamov A.A."/>
            <person name="Labutti K."/>
            <person name="Zhao Z."/>
            <person name="Chiniquy J."/>
            <person name="Barry K."/>
            <person name="Brewer H.M."/>
            <person name="Purvine S.O."/>
            <person name="Wright A.T."/>
            <person name="Boxma B."/>
            <person name="Van Alen T."/>
            <person name="Hackstein J.H."/>
            <person name="Baker S.E."/>
            <person name="Grigoriev I.V."/>
            <person name="O'Malley M.A."/>
        </authorList>
    </citation>
    <scope>NUCLEOTIDE SEQUENCE [LARGE SCALE GENOMIC DNA]</scope>
    <source>
        <strain evidence="7 8">S4</strain>
    </source>
</reference>
<gene>
    <name evidence="7" type="ORF">BCR32DRAFT_248599</name>
</gene>
<evidence type="ECO:0000313" key="7">
    <source>
        <dbReference type="EMBL" id="ORX76626.1"/>
    </source>
</evidence>
<evidence type="ECO:0000256" key="6">
    <source>
        <dbReference type="SAM" id="SignalP"/>
    </source>
</evidence>
<dbReference type="SMART" id="SM00369">
    <property type="entry name" value="LRR_TYP"/>
    <property type="match status" value="4"/>
</dbReference>
<dbReference type="Pfam" id="PF13516">
    <property type="entry name" value="LRR_6"/>
    <property type="match status" value="1"/>
</dbReference>
<evidence type="ECO:0000256" key="3">
    <source>
        <dbReference type="ARBA" id="ARBA00022737"/>
    </source>
</evidence>
<proteinExistence type="predicted"/>
<dbReference type="InterPro" id="IPR050328">
    <property type="entry name" value="Dev_Immune_Receptor"/>
</dbReference>
<dbReference type="EMBL" id="MCFG01000288">
    <property type="protein sequence ID" value="ORX76626.1"/>
    <property type="molecule type" value="Genomic_DNA"/>
</dbReference>
<organism evidence="7 8">
    <name type="scientific">Anaeromyces robustus</name>
    <dbReference type="NCBI Taxonomy" id="1754192"/>
    <lineage>
        <taxon>Eukaryota</taxon>
        <taxon>Fungi</taxon>
        <taxon>Fungi incertae sedis</taxon>
        <taxon>Chytridiomycota</taxon>
        <taxon>Chytridiomycota incertae sedis</taxon>
        <taxon>Neocallimastigomycetes</taxon>
        <taxon>Neocallimastigales</taxon>
        <taxon>Neocallimastigaceae</taxon>
        <taxon>Anaeromyces</taxon>
    </lineage>
</organism>
<sequence length="408" mass="45495">MEAFKLILLLINLIVVFSQSLSQSYPEDCVNLYNFLKTPLDRNCCTSDPMVICDNENYITAFVIKGEFVDAQFNFFYFPPLGRIKVLRLTRCGMENIPETILGSSTLETLELTDNNIKVLPNNFFNRLPNLKELRLTRCGMENIPETILGSSTLETLELTDNNIKVLPNNFFNRLPNLKELNLNNNVDLNLSINRSSTLNSIEECYIINVNVNCYEPGSCKNLFITDGAEPITDAQAKLKYKSCIINTIPDVTNTTVVNTTPLTNESIYQNGNKKIPSSNTDSSSNYNSNANPNANSNSNPNNSIYIKVGITLAVIGLALITAVLFIKYKKTLNSKYRIKVKLIYPIPLGSEIGSAFALLGCPTVLSALTFLERLVLNLLNNICCLLQTTGMISFNRAADRNKNGDFE</sequence>
<dbReference type="OrthoDB" id="1055097at2759"/>
<dbReference type="InterPro" id="IPR001611">
    <property type="entry name" value="Leu-rich_rpt"/>
</dbReference>
<evidence type="ECO:0000256" key="1">
    <source>
        <dbReference type="ARBA" id="ARBA00022614"/>
    </source>
</evidence>
<dbReference type="Proteomes" id="UP000193944">
    <property type="component" value="Unassembled WGS sequence"/>
</dbReference>
<keyword evidence="5" id="KW-1133">Transmembrane helix</keyword>
<keyword evidence="3" id="KW-0677">Repeat</keyword>
<dbReference type="Pfam" id="PF13855">
    <property type="entry name" value="LRR_8"/>
    <property type="match status" value="1"/>
</dbReference>
<feature type="signal peptide" evidence="6">
    <location>
        <begin position="1"/>
        <end position="18"/>
    </location>
</feature>
<feature type="region of interest" description="Disordered" evidence="4">
    <location>
        <begin position="269"/>
        <end position="296"/>
    </location>
</feature>
<comment type="caution">
    <text evidence="7">The sequence shown here is derived from an EMBL/GenBank/DDBJ whole genome shotgun (WGS) entry which is preliminary data.</text>
</comment>
<dbReference type="InterPro" id="IPR003591">
    <property type="entry name" value="Leu-rich_rpt_typical-subtyp"/>
</dbReference>
<dbReference type="Gene3D" id="3.80.10.10">
    <property type="entry name" value="Ribonuclease Inhibitor"/>
    <property type="match status" value="1"/>
</dbReference>
<keyword evidence="5" id="KW-0472">Membrane</keyword>
<keyword evidence="5" id="KW-0812">Transmembrane</keyword>
<dbReference type="AlphaFoldDB" id="A0A1Y1WTQ9"/>
<evidence type="ECO:0000313" key="8">
    <source>
        <dbReference type="Proteomes" id="UP000193944"/>
    </source>
</evidence>
<name>A0A1Y1WTQ9_9FUNG</name>